<dbReference type="Pfam" id="PF01326">
    <property type="entry name" value="PPDK_N"/>
    <property type="match status" value="1"/>
</dbReference>
<dbReference type="InterPro" id="IPR002192">
    <property type="entry name" value="PPDK_AMP/ATP-bd"/>
</dbReference>
<organism evidence="2 3">
    <name type="scientific">Candidatus Desantisbacteria bacterium CG_4_9_14_3_um_filter_40_11</name>
    <dbReference type="NCBI Taxonomy" id="1974546"/>
    <lineage>
        <taxon>Bacteria</taxon>
        <taxon>Candidatus Desantisiibacteriota</taxon>
    </lineage>
</organism>
<accession>A0A2M8AQK4</accession>
<dbReference type="EMBL" id="PFUI01000281">
    <property type="protein sequence ID" value="PJB27988.1"/>
    <property type="molecule type" value="Genomic_DNA"/>
</dbReference>
<dbReference type="AlphaFoldDB" id="A0A2M8AQK4"/>
<dbReference type="InterPro" id="IPR013815">
    <property type="entry name" value="ATP_grasp_subdomain_1"/>
</dbReference>
<name>A0A2M8AQK4_9BACT</name>
<dbReference type="SUPFAM" id="SSF56059">
    <property type="entry name" value="Glutathione synthetase ATP-binding domain-like"/>
    <property type="match status" value="1"/>
</dbReference>
<comment type="caution">
    <text evidence="2">The sequence shown here is derived from an EMBL/GenBank/DDBJ whole genome shotgun (WGS) entry which is preliminary data.</text>
</comment>
<reference evidence="3" key="1">
    <citation type="submission" date="2017-09" db="EMBL/GenBank/DDBJ databases">
        <title>Depth-based differentiation of microbial function through sediment-hosted aquifers and enrichment of novel symbionts in the deep terrestrial subsurface.</title>
        <authorList>
            <person name="Probst A.J."/>
            <person name="Ladd B."/>
            <person name="Jarett J.K."/>
            <person name="Geller-Mcgrath D.E."/>
            <person name="Sieber C.M.K."/>
            <person name="Emerson J.B."/>
            <person name="Anantharaman K."/>
            <person name="Thomas B.C."/>
            <person name="Malmstrom R."/>
            <person name="Stieglmeier M."/>
            <person name="Klingl A."/>
            <person name="Woyke T."/>
            <person name="Ryan C.M."/>
            <person name="Banfield J.F."/>
        </authorList>
    </citation>
    <scope>NUCLEOTIDE SEQUENCE [LARGE SCALE GENOMIC DNA]</scope>
</reference>
<dbReference type="Gene3D" id="3.30.1490.20">
    <property type="entry name" value="ATP-grasp fold, A domain"/>
    <property type="match status" value="1"/>
</dbReference>
<dbReference type="Proteomes" id="UP000231366">
    <property type="component" value="Unassembled WGS sequence"/>
</dbReference>
<evidence type="ECO:0000313" key="2">
    <source>
        <dbReference type="EMBL" id="PJB27988.1"/>
    </source>
</evidence>
<feature type="domain" description="Pyruvate phosphate dikinase AMP/ATP-binding" evidence="1">
    <location>
        <begin position="15"/>
        <end position="79"/>
    </location>
</feature>
<evidence type="ECO:0000259" key="1">
    <source>
        <dbReference type="Pfam" id="PF01326"/>
    </source>
</evidence>
<evidence type="ECO:0000313" key="3">
    <source>
        <dbReference type="Proteomes" id="UP000231366"/>
    </source>
</evidence>
<dbReference type="GO" id="GO:0016301">
    <property type="term" value="F:kinase activity"/>
    <property type="evidence" value="ECO:0007669"/>
    <property type="project" value="InterPro"/>
</dbReference>
<sequence length="95" mass="10751">MYIVRYDDESITPSMVGSKGYYLTRLQGMGIMVPQGFILTGRAFLDFLKANGIVHILSDMPDDIERMRRKSNDVLEAFAKLLLIVGHQLKTKMVA</sequence>
<protein>
    <recommendedName>
        <fullName evidence="1">Pyruvate phosphate dikinase AMP/ATP-binding domain-containing protein</fullName>
    </recommendedName>
</protein>
<dbReference type="GO" id="GO:0005524">
    <property type="term" value="F:ATP binding"/>
    <property type="evidence" value="ECO:0007669"/>
    <property type="project" value="InterPro"/>
</dbReference>
<gene>
    <name evidence="2" type="ORF">CO110_10740</name>
</gene>
<proteinExistence type="predicted"/>